<proteinExistence type="predicted"/>
<dbReference type="RefSeq" id="WP_285448930.1">
    <property type="nucleotide sequence ID" value="NZ_CP127173.1"/>
</dbReference>
<keyword evidence="1" id="KW-0472">Membrane</keyword>
<evidence type="ECO:0000256" key="1">
    <source>
        <dbReference type="SAM" id="Phobius"/>
    </source>
</evidence>
<sequence>MSEPPVKRDSLALPSLITGVLGFFGVTAVLGVVFGVVTLVRTRRTGERGRGLAIGGIVASVAWMVAIPVASILLLSVALKASNTPILSMRPDDCYNAARPGIDAVKVPCAAEHDGVVLDSFTMAGPQVPYPGDRKVHDTALSVCTDRLKSALGESGVSPAEPVIVGYGPDETAWAAGIRVAVCGFESRQGPWRG</sequence>
<keyword evidence="1" id="KW-1133">Transmembrane helix</keyword>
<evidence type="ECO:0000259" key="2">
    <source>
        <dbReference type="Pfam" id="PF13828"/>
    </source>
</evidence>
<evidence type="ECO:0000259" key="3">
    <source>
        <dbReference type="Pfam" id="PF13845"/>
    </source>
</evidence>
<dbReference type="Proteomes" id="UP001227101">
    <property type="component" value="Chromosome"/>
</dbReference>
<dbReference type="Pfam" id="PF13828">
    <property type="entry name" value="DUF4190"/>
    <property type="match status" value="1"/>
</dbReference>
<keyword evidence="1" id="KW-0812">Transmembrane</keyword>
<dbReference type="InterPro" id="IPR025241">
    <property type="entry name" value="DUF4190"/>
</dbReference>
<evidence type="ECO:0000313" key="4">
    <source>
        <dbReference type="EMBL" id="WIV52589.1"/>
    </source>
</evidence>
<dbReference type="InterPro" id="IPR026004">
    <property type="entry name" value="Septum_form"/>
</dbReference>
<feature type="transmembrane region" description="Helical" evidence="1">
    <location>
        <begin position="20"/>
        <end position="40"/>
    </location>
</feature>
<protein>
    <submittedName>
        <fullName evidence="4">DUF4190 domain-containing protein</fullName>
    </submittedName>
</protein>
<organism evidence="4 5">
    <name type="scientific">Amycolatopsis nalaikhensis</name>
    <dbReference type="NCBI Taxonomy" id="715472"/>
    <lineage>
        <taxon>Bacteria</taxon>
        <taxon>Bacillati</taxon>
        <taxon>Actinomycetota</taxon>
        <taxon>Actinomycetes</taxon>
        <taxon>Pseudonocardiales</taxon>
        <taxon>Pseudonocardiaceae</taxon>
        <taxon>Amycolatopsis</taxon>
    </lineage>
</organism>
<gene>
    <name evidence="4" type="ORF">QP939_26880</name>
</gene>
<feature type="transmembrane region" description="Helical" evidence="1">
    <location>
        <begin position="52"/>
        <end position="79"/>
    </location>
</feature>
<name>A0ABY8X862_9PSEU</name>
<dbReference type="Pfam" id="PF13845">
    <property type="entry name" value="Septum_form"/>
    <property type="match status" value="1"/>
</dbReference>
<dbReference type="EMBL" id="CP127173">
    <property type="protein sequence ID" value="WIV52589.1"/>
    <property type="molecule type" value="Genomic_DNA"/>
</dbReference>
<feature type="domain" description="DUF4190" evidence="2">
    <location>
        <begin position="11"/>
        <end position="66"/>
    </location>
</feature>
<accession>A0ABY8X862</accession>
<feature type="domain" description="Septum formation-related" evidence="3">
    <location>
        <begin position="93"/>
        <end position="186"/>
    </location>
</feature>
<reference evidence="4 5" key="1">
    <citation type="submission" date="2023-06" db="EMBL/GenBank/DDBJ databases">
        <authorList>
            <person name="Oyuntsetseg B."/>
            <person name="Kim S.B."/>
        </authorList>
    </citation>
    <scope>NUCLEOTIDE SEQUENCE [LARGE SCALE GENOMIC DNA]</scope>
    <source>
        <strain evidence="4 5">2-2</strain>
    </source>
</reference>
<keyword evidence="5" id="KW-1185">Reference proteome</keyword>
<evidence type="ECO:0000313" key="5">
    <source>
        <dbReference type="Proteomes" id="UP001227101"/>
    </source>
</evidence>